<evidence type="ECO:0000256" key="4">
    <source>
        <dbReference type="RuleBase" id="RU003869"/>
    </source>
</evidence>
<dbReference type="PANTHER" id="PTHR11655">
    <property type="entry name" value="60S/50S RIBOSOMAL PROTEIN L6/L9"/>
    <property type="match status" value="1"/>
</dbReference>
<evidence type="ECO:0000259" key="5">
    <source>
        <dbReference type="Pfam" id="PF00347"/>
    </source>
</evidence>
<gene>
    <name evidence="6" type="ORF">BZA70DRAFT_265239</name>
</gene>
<dbReference type="RefSeq" id="XP_064770940.1">
    <property type="nucleotide sequence ID" value="XM_064910951.1"/>
</dbReference>
<dbReference type="Pfam" id="PF00347">
    <property type="entry name" value="Ribosomal_L6"/>
    <property type="match status" value="2"/>
</dbReference>
<comment type="caution">
    <text evidence="6">The sequence shown here is derived from an EMBL/GenBank/DDBJ whole genome shotgun (WGS) entry which is preliminary data.</text>
</comment>
<keyword evidence="7" id="KW-1185">Reference proteome</keyword>
<reference evidence="6 7" key="1">
    <citation type="submission" date="2024-03" db="EMBL/GenBank/DDBJ databases">
        <title>Genome-scale model development and genomic sequencing of the oleaginous clade Lipomyces.</title>
        <authorList>
            <consortium name="Lawrence Berkeley National Laboratory"/>
            <person name="Czajka J.J."/>
            <person name="Han Y."/>
            <person name="Kim J."/>
            <person name="Mondo S.J."/>
            <person name="Hofstad B.A."/>
            <person name="Robles A."/>
            <person name="Haridas S."/>
            <person name="Riley R."/>
            <person name="LaButti K."/>
            <person name="Pangilinan J."/>
            <person name="Andreopoulos W."/>
            <person name="Lipzen A."/>
            <person name="Yan J."/>
            <person name="Wang M."/>
            <person name="Ng V."/>
            <person name="Grigoriev I.V."/>
            <person name="Spatafora J.W."/>
            <person name="Magnuson J.K."/>
            <person name="Baker S.E."/>
            <person name="Pomraning K.R."/>
        </authorList>
    </citation>
    <scope>NUCLEOTIDE SEQUENCE [LARGE SCALE GENOMIC DNA]</scope>
    <source>
        <strain evidence="6 7">Phaff 52-87</strain>
    </source>
</reference>
<comment type="similarity">
    <text evidence="1 4">Belongs to the universal ribosomal protein uL6 family.</text>
</comment>
<sequence length="214" mass="23300">MMQCARTSVLFSARRHFSASAVARSHIGSTPIVVPPEVSFALDPYSRDPERDEIPLIITGPKGVGKVAIPPFARLELVEEGRKLEVRVEDTTEKRQRQMWGTLRSLINNHVMGVTIGHSVILTLTGTGYRAELLGGGRKISVKVGQTGATLLNIPVGINAICPQPTRVLLKGSDKQLVTQFAATIRALKPPEPYKGKGIFVNNETIKLKSKSVK</sequence>
<dbReference type="GO" id="GO:0005840">
    <property type="term" value="C:ribosome"/>
    <property type="evidence" value="ECO:0007669"/>
    <property type="project" value="UniProtKB-KW"/>
</dbReference>
<organism evidence="6 7">
    <name type="scientific">Myxozyma melibiosi</name>
    <dbReference type="NCBI Taxonomy" id="54550"/>
    <lineage>
        <taxon>Eukaryota</taxon>
        <taxon>Fungi</taxon>
        <taxon>Dikarya</taxon>
        <taxon>Ascomycota</taxon>
        <taxon>Saccharomycotina</taxon>
        <taxon>Lipomycetes</taxon>
        <taxon>Lipomycetales</taxon>
        <taxon>Lipomycetaceae</taxon>
        <taxon>Myxozyma</taxon>
    </lineage>
</organism>
<dbReference type="InterPro" id="IPR036789">
    <property type="entry name" value="Ribosomal_uL6-like_a/b-dom_sf"/>
</dbReference>
<dbReference type="GeneID" id="90036463"/>
<dbReference type="InterPro" id="IPR019906">
    <property type="entry name" value="Ribosomal_uL6_bac-type"/>
</dbReference>
<dbReference type="InterPro" id="IPR002358">
    <property type="entry name" value="Ribosomal_uL6_CS"/>
</dbReference>
<dbReference type="Gene3D" id="3.90.930.12">
    <property type="entry name" value="Ribosomal protein L6, alpha-beta domain"/>
    <property type="match status" value="2"/>
</dbReference>
<proteinExistence type="inferred from homology"/>
<dbReference type="PROSITE" id="PS00525">
    <property type="entry name" value="RIBOSOMAL_L6_1"/>
    <property type="match status" value="1"/>
</dbReference>
<dbReference type="InterPro" id="IPR020040">
    <property type="entry name" value="Ribosomal_uL6_a/b-dom"/>
</dbReference>
<feature type="domain" description="Large ribosomal subunit protein uL6 alpha-beta" evidence="5">
    <location>
        <begin position="58"/>
        <end position="115"/>
    </location>
</feature>
<dbReference type="PRINTS" id="PR00059">
    <property type="entry name" value="RIBOSOMALL6"/>
</dbReference>
<keyword evidence="2 4" id="KW-0689">Ribosomal protein</keyword>
<accession>A0ABR1FDH6</accession>
<keyword evidence="3 4" id="KW-0687">Ribonucleoprotein</keyword>
<dbReference type="Proteomes" id="UP001498771">
    <property type="component" value="Unassembled WGS sequence"/>
</dbReference>
<dbReference type="SUPFAM" id="SSF56053">
    <property type="entry name" value="Ribosomal protein L6"/>
    <property type="match status" value="2"/>
</dbReference>
<evidence type="ECO:0000313" key="6">
    <source>
        <dbReference type="EMBL" id="KAK7207907.1"/>
    </source>
</evidence>
<feature type="domain" description="Large ribosomal subunit protein uL6 alpha-beta" evidence="5">
    <location>
        <begin position="126"/>
        <end position="199"/>
    </location>
</feature>
<name>A0ABR1FDH6_9ASCO</name>
<dbReference type="InterPro" id="IPR000702">
    <property type="entry name" value="Ribosomal_uL6-like"/>
</dbReference>
<dbReference type="PANTHER" id="PTHR11655:SF14">
    <property type="entry name" value="LARGE RIBOSOMAL SUBUNIT PROTEIN UL6M"/>
    <property type="match status" value="1"/>
</dbReference>
<dbReference type="PIRSF" id="PIRSF002162">
    <property type="entry name" value="Ribosomal_L6"/>
    <property type="match status" value="1"/>
</dbReference>
<dbReference type="EMBL" id="JBBJBU010000001">
    <property type="protein sequence ID" value="KAK7207907.1"/>
    <property type="molecule type" value="Genomic_DNA"/>
</dbReference>
<evidence type="ECO:0000256" key="1">
    <source>
        <dbReference type="ARBA" id="ARBA00009356"/>
    </source>
</evidence>
<evidence type="ECO:0000256" key="3">
    <source>
        <dbReference type="ARBA" id="ARBA00023274"/>
    </source>
</evidence>
<evidence type="ECO:0000313" key="7">
    <source>
        <dbReference type="Proteomes" id="UP001498771"/>
    </source>
</evidence>
<evidence type="ECO:0000256" key="2">
    <source>
        <dbReference type="ARBA" id="ARBA00022980"/>
    </source>
</evidence>
<protein>
    <submittedName>
        <fullName evidence="6">Mitochondrial ribosomal protein L6</fullName>
    </submittedName>
</protein>